<feature type="transmembrane region" description="Helical" evidence="5">
    <location>
        <begin position="366"/>
        <end position="393"/>
    </location>
</feature>
<evidence type="ECO:0000313" key="8">
    <source>
        <dbReference type="Proteomes" id="UP000197528"/>
    </source>
</evidence>
<reference evidence="7 8" key="1">
    <citation type="submission" date="2017-05" db="EMBL/GenBank/DDBJ databases">
        <title>Genome of Polynucleobacter sp. MWH-Feld-100.</title>
        <authorList>
            <person name="Hahn M.W."/>
        </authorList>
    </citation>
    <scope>NUCLEOTIDE SEQUENCE [LARGE SCALE GENOMIC DNA]</scope>
    <source>
        <strain evidence="7 8">MWH-Feld-100</strain>
    </source>
</reference>
<dbReference type="AlphaFoldDB" id="A0A254Q711"/>
<protein>
    <recommendedName>
        <fullName evidence="6">O-antigen ligase-related domain-containing protein</fullName>
    </recommendedName>
</protein>
<evidence type="ECO:0000313" key="7">
    <source>
        <dbReference type="EMBL" id="OWS70687.1"/>
    </source>
</evidence>
<sequence>MQAFNAFNLLLGMSLLVFPARILGEISLLTLKVPDFVGEFGTVYPIYSLIDLLASIYLVIVLILLNIEKNINRKLYTKFVLLSFISIIFITSKFLIINSNLYLDGLIFLIRTVIIYNVWILLPNNYRYLGILFSILIGGLVALVAVGTSTFQNERINIPGFEITSSSYALGVMILLATSYLKGPLRGVVIVLGILMMIVTASRIALLLLMGILIIQYINSIKGYKKILVMLIALSLFFGAIEIIFLMRADDNNYSFLNIYESLSQILDSYSPYEKEINQQFSYVSALNGRLIAILSGIDLVQVNFPWPLGSDWAVQEGLQQRGFPSHTHSGFLQLLLKNGVLALPIFLAIIQTIRTQFQCKNICRWATLYISISLFFDYIFFVPSIMAIFLLLCSSSNEPDKF</sequence>
<name>A0A254Q711_9BURK</name>
<feature type="domain" description="O-antigen ligase-related" evidence="6">
    <location>
        <begin position="189"/>
        <end position="347"/>
    </location>
</feature>
<dbReference type="GO" id="GO:0016020">
    <property type="term" value="C:membrane"/>
    <property type="evidence" value="ECO:0007669"/>
    <property type="project" value="UniProtKB-SubCell"/>
</dbReference>
<feature type="transmembrane region" description="Helical" evidence="5">
    <location>
        <begin position="79"/>
        <end position="96"/>
    </location>
</feature>
<comment type="caution">
    <text evidence="7">The sequence shown here is derived from an EMBL/GenBank/DDBJ whole genome shotgun (WGS) entry which is preliminary data.</text>
</comment>
<organism evidence="7 8">
    <name type="scientific">Polynucleobacter campilacus</name>
    <dbReference type="NCBI Taxonomy" id="1743163"/>
    <lineage>
        <taxon>Bacteria</taxon>
        <taxon>Pseudomonadati</taxon>
        <taxon>Pseudomonadota</taxon>
        <taxon>Betaproteobacteria</taxon>
        <taxon>Burkholderiales</taxon>
        <taxon>Burkholderiaceae</taxon>
        <taxon>Polynucleobacter</taxon>
    </lineage>
</organism>
<dbReference type="Pfam" id="PF04932">
    <property type="entry name" value="Wzy_C"/>
    <property type="match status" value="1"/>
</dbReference>
<keyword evidence="2 5" id="KW-0812">Transmembrane</keyword>
<feature type="transmembrane region" description="Helical" evidence="5">
    <location>
        <begin position="188"/>
        <end position="215"/>
    </location>
</feature>
<dbReference type="InterPro" id="IPR007016">
    <property type="entry name" value="O-antigen_ligase-rel_domated"/>
</dbReference>
<accession>A0A254Q711</accession>
<gene>
    <name evidence="7" type="ORF">CBI31_00070</name>
</gene>
<feature type="transmembrane region" description="Helical" evidence="5">
    <location>
        <begin position="48"/>
        <end position="67"/>
    </location>
</feature>
<evidence type="ECO:0000256" key="2">
    <source>
        <dbReference type="ARBA" id="ARBA00022692"/>
    </source>
</evidence>
<keyword evidence="8" id="KW-1185">Reference proteome</keyword>
<feature type="transmembrane region" description="Helical" evidence="5">
    <location>
        <begin position="335"/>
        <end position="354"/>
    </location>
</feature>
<feature type="transmembrane region" description="Helical" evidence="5">
    <location>
        <begin position="102"/>
        <end position="122"/>
    </location>
</feature>
<dbReference type="Proteomes" id="UP000197528">
    <property type="component" value="Unassembled WGS sequence"/>
</dbReference>
<dbReference type="EMBL" id="NGUP01000001">
    <property type="protein sequence ID" value="OWS70687.1"/>
    <property type="molecule type" value="Genomic_DNA"/>
</dbReference>
<keyword evidence="4 5" id="KW-0472">Membrane</keyword>
<keyword evidence="3 5" id="KW-1133">Transmembrane helix</keyword>
<feature type="transmembrane region" description="Helical" evidence="5">
    <location>
        <begin position="129"/>
        <end position="151"/>
    </location>
</feature>
<evidence type="ECO:0000259" key="6">
    <source>
        <dbReference type="Pfam" id="PF04932"/>
    </source>
</evidence>
<dbReference type="RefSeq" id="WP_088524401.1">
    <property type="nucleotide sequence ID" value="NZ_NGUP01000001.1"/>
</dbReference>
<evidence type="ECO:0000256" key="4">
    <source>
        <dbReference type="ARBA" id="ARBA00023136"/>
    </source>
</evidence>
<evidence type="ECO:0000256" key="3">
    <source>
        <dbReference type="ARBA" id="ARBA00022989"/>
    </source>
</evidence>
<feature type="transmembrane region" description="Helical" evidence="5">
    <location>
        <begin position="227"/>
        <end position="247"/>
    </location>
</feature>
<comment type="subcellular location">
    <subcellularLocation>
        <location evidence="1">Membrane</location>
        <topology evidence="1">Multi-pass membrane protein</topology>
    </subcellularLocation>
</comment>
<proteinExistence type="predicted"/>
<evidence type="ECO:0000256" key="1">
    <source>
        <dbReference type="ARBA" id="ARBA00004141"/>
    </source>
</evidence>
<evidence type="ECO:0000256" key="5">
    <source>
        <dbReference type="SAM" id="Phobius"/>
    </source>
</evidence>